<dbReference type="NCBIfam" id="TIGR01129">
    <property type="entry name" value="secD"/>
    <property type="match status" value="1"/>
</dbReference>
<dbReference type="InterPro" id="IPR048634">
    <property type="entry name" value="SecD_SecF_C"/>
</dbReference>
<feature type="transmembrane region" description="Helical" evidence="9">
    <location>
        <begin position="765"/>
        <end position="783"/>
    </location>
</feature>
<dbReference type="NCBIfam" id="TIGR00916">
    <property type="entry name" value="2A0604s01"/>
    <property type="match status" value="2"/>
</dbReference>
<evidence type="ECO:0000259" key="12">
    <source>
        <dbReference type="Pfam" id="PF13721"/>
    </source>
</evidence>
<evidence type="ECO:0000259" key="13">
    <source>
        <dbReference type="Pfam" id="PF21760"/>
    </source>
</evidence>
<comment type="caution">
    <text evidence="15">The sequence shown here is derived from an EMBL/GenBank/DDBJ whole genome shotgun (WGS) entry which is preliminary data.</text>
</comment>
<dbReference type="AlphaFoldDB" id="A0A2U2AJL4"/>
<dbReference type="Pfam" id="PF02355">
    <property type="entry name" value="SecD_SecF_C"/>
    <property type="match status" value="2"/>
</dbReference>
<accession>A0A2U2AJL4</accession>
<evidence type="ECO:0000256" key="2">
    <source>
        <dbReference type="ARBA" id="ARBA00022448"/>
    </source>
</evidence>
<keyword evidence="2 9" id="KW-0813">Transport</keyword>
<feature type="domain" description="Protein export membrane protein SecD/SecF C-terminal" evidence="11">
    <location>
        <begin position="439"/>
        <end position="609"/>
    </location>
</feature>
<evidence type="ECO:0000256" key="8">
    <source>
        <dbReference type="ARBA" id="ARBA00023136"/>
    </source>
</evidence>
<dbReference type="EMBL" id="QEWR01000003">
    <property type="protein sequence ID" value="PWD83007.1"/>
    <property type="molecule type" value="Genomic_DNA"/>
</dbReference>
<comment type="function">
    <text evidence="9">Part of the Sec protein translocase complex. Interacts with the SecYEG preprotein conducting channel. SecDF uses the proton motive force (PMF) to complete protein translocation after the ATP-dependent function of SecA.</text>
</comment>
<evidence type="ECO:0000256" key="7">
    <source>
        <dbReference type="ARBA" id="ARBA00023010"/>
    </source>
</evidence>
<dbReference type="SUPFAM" id="SSF82866">
    <property type="entry name" value="Multidrug efflux transporter AcrB transmembrane domain"/>
    <property type="match status" value="2"/>
</dbReference>
<dbReference type="NCBIfam" id="NF009583">
    <property type="entry name" value="PRK13024.1-3"/>
    <property type="match status" value="1"/>
</dbReference>
<proteinExistence type="inferred from homology"/>
<gene>
    <name evidence="10" type="primary">secF</name>
    <name evidence="9" type="synonym">secD</name>
    <name evidence="15" type="ORF">DC082_06140</name>
</gene>
<keyword evidence="16" id="KW-1185">Reference proteome</keyword>
<dbReference type="InterPro" id="IPR005791">
    <property type="entry name" value="SecD"/>
</dbReference>
<dbReference type="InterPro" id="IPR048631">
    <property type="entry name" value="SecD_1st"/>
</dbReference>
<feature type="transmembrane region" description="Helical" evidence="9">
    <location>
        <begin position="790"/>
        <end position="809"/>
    </location>
</feature>
<dbReference type="InterPro" id="IPR022645">
    <property type="entry name" value="SecD/SecF_bac"/>
</dbReference>
<comment type="subunit">
    <text evidence="9">Forms a complex with SecF. Part of the essential Sec protein translocation apparatus which comprises SecA, SecYEG and auxiliary proteins SecDF-YajC and YidC.</text>
</comment>
<feature type="domain" description="SecDF P1 head subdomain" evidence="14">
    <location>
        <begin position="310"/>
        <end position="437"/>
    </location>
</feature>
<keyword evidence="3 9" id="KW-1003">Cell membrane</keyword>
<dbReference type="RefSeq" id="WP_109236225.1">
    <property type="nucleotide sequence ID" value="NZ_BMXZ01000002.1"/>
</dbReference>
<dbReference type="InterPro" id="IPR022646">
    <property type="entry name" value="SecD/SecF_CS"/>
</dbReference>
<dbReference type="Gene3D" id="3.30.70.260">
    <property type="match status" value="1"/>
</dbReference>
<comment type="similarity">
    <text evidence="9">Belongs to the SecD/SecF family. SecD subfamily.</text>
</comment>
<evidence type="ECO:0000259" key="11">
    <source>
        <dbReference type="Pfam" id="PF02355"/>
    </source>
</evidence>
<keyword evidence="7 9" id="KW-0811">Translocation</keyword>
<dbReference type="Gene3D" id="3.30.70.3400">
    <property type="match status" value="2"/>
</dbReference>
<keyword evidence="6 9" id="KW-1133">Transmembrane helix</keyword>
<dbReference type="Pfam" id="PF22599">
    <property type="entry name" value="SecDF_P1_head"/>
    <property type="match status" value="1"/>
</dbReference>
<dbReference type="FunFam" id="3.30.70.3400:FF:000003">
    <property type="entry name" value="Preprotein translocase subunit SecD"/>
    <property type="match status" value="1"/>
</dbReference>
<feature type="transmembrane region" description="Helical" evidence="9">
    <location>
        <begin position="644"/>
        <end position="662"/>
    </location>
</feature>
<dbReference type="InterPro" id="IPR022813">
    <property type="entry name" value="SecD/SecF_arch_bac"/>
</dbReference>
<feature type="transmembrane region" description="Helical" evidence="9">
    <location>
        <begin position="550"/>
        <end position="575"/>
    </location>
</feature>
<dbReference type="Pfam" id="PF07549">
    <property type="entry name" value="Sec_GG"/>
    <property type="match status" value="2"/>
</dbReference>
<feature type="transmembrane region" description="Helical" evidence="9">
    <location>
        <begin position="815"/>
        <end position="836"/>
    </location>
</feature>
<feature type="domain" description="Protein export membrane protein SecD/SecF C-terminal" evidence="11">
    <location>
        <begin position="744"/>
        <end position="914"/>
    </location>
</feature>
<evidence type="ECO:0000313" key="16">
    <source>
        <dbReference type="Proteomes" id="UP000244948"/>
    </source>
</evidence>
<comment type="similarity">
    <text evidence="10">Belongs to the SecD/SecF family. SecF subfamily.</text>
</comment>
<dbReference type="InterPro" id="IPR055344">
    <property type="entry name" value="SecD_SecF_C_bact"/>
</dbReference>
<dbReference type="NCBIfam" id="TIGR00966">
    <property type="entry name" value="transloc_SecF"/>
    <property type="match status" value="1"/>
</dbReference>
<organism evidence="15 16">
    <name type="scientific">Ignatzschineria indica</name>
    <dbReference type="NCBI Taxonomy" id="472583"/>
    <lineage>
        <taxon>Bacteria</taxon>
        <taxon>Pseudomonadati</taxon>
        <taxon>Pseudomonadota</taxon>
        <taxon>Gammaproteobacteria</taxon>
        <taxon>Cardiobacteriales</taxon>
        <taxon>Ignatzschineriaceae</taxon>
        <taxon>Ignatzschineria</taxon>
    </lineage>
</organism>
<evidence type="ECO:0000259" key="14">
    <source>
        <dbReference type="Pfam" id="PF22599"/>
    </source>
</evidence>
<dbReference type="PRINTS" id="PR01755">
    <property type="entry name" value="SECFTRNLCASE"/>
</dbReference>
<evidence type="ECO:0000256" key="9">
    <source>
        <dbReference type="HAMAP-Rule" id="MF_01463"/>
    </source>
</evidence>
<feature type="transmembrane region" description="Helical" evidence="9">
    <location>
        <begin position="483"/>
        <end position="503"/>
    </location>
</feature>
<comment type="subunit">
    <text evidence="10">Forms a complex with SecD. Part of the essential Sec protein translocation apparatus which comprises SecA, SecYEG and auxiliary proteins SecDF-YajC and YidC.</text>
</comment>
<dbReference type="FunFam" id="1.20.1640.10:FF:000004">
    <property type="entry name" value="Protein translocase subunit SecD"/>
    <property type="match status" value="1"/>
</dbReference>
<dbReference type="HAMAP" id="MF_01464_B">
    <property type="entry name" value="SecF_B"/>
    <property type="match status" value="1"/>
</dbReference>
<dbReference type="GO" id="GO:0015450">
    <property type="term" value="F:protein-transporting ATPase activity"/>
    <property type="evidence" value="ECO:0007669"/>
    <property type="project" value="InterPro"/>
</dbReference>
<sequence length="949" mass="103678">MLNRYPLWKNILIFGVIVLCTILALPNLFGEDPSIQISPTRDSQINSELVARVDTVLKENHFDVKRIEESQDQILIRFKDTEEQLKAKDLLDGVLQDQYLTALNLAPDMPEWLSSLGLQPMYLGLDLRGGVHFLLEIDMEGLITQLTNTYAESIRSHLADKGLTPLIDITDPQTITISFGNANEANRARQLLSTNQAFLELSFDSSGNRVIAKISNKEINERKASAVVQNITTLRNRVNELGVAEPIIQQQGLDRIVVQLPGIQDTTRAKEILGTTATLEFRIVDDRSATEAYKALETGRAPLGTKLYLTRDGVPYLLKRQVILTGDSIVKATAGLNHETNLPEVYITLDSKGADRFAEGTKANVKKPMATVFIENKLQTTFDKDGNEIRKSITTEEIANVATIQQQLFSNFSISGINSLQEANNLAITLSSGALAAPIHIIEERTIGPSAGKENVQRGVDASLYGLLMVMVFMILRYRGFGMVANVALLANLVLILAVLSLLQATLTLPGIAGIVLSLGMSVDANVLINERIREDLRKGSTPQQAINNGFGKAFGTIMDANLTSLFSAIALFFIGSGPIKGFAVTLSVGIITSVFTAVYFNRAIINLLYGSRRTIKKLSIGGRERLHIFSGETTYNFMRYAKVWIGACVVVCILAVGISVTKGFKLGLDFTGGTEIEAVYEKPVEIDAVREQLEAIGFDSVVAQHFGSARNVLINIPTTDDIEESTTITEDLTLALTLPDNPMTIQKIDYIGAKVGSELVSDGVMASALAIFLILVYIWFRFEWKLSMGTILSTVHDGLFVVAAFSILGLEFDLTSLAAILAVIGYSVNDTVVILDRIRENFRLNRTDTPKEIINASINQTLSRTVMTSLTTFLAVLALYLFGGEVIHSFSLIMLIGIVIATYSSIFIAAAGAYILGLKREDLIPPPVAKEDGIVIDEGDSQSNSTLP</sequence>
<evidence type="ECO:0000313" key="15">
    <source>
        <dbReference type="EMBL" id="PWD83007.1"/>
    </source>
</evidence>
<evidence type="ECO:0000256" key="6">
    <source>
        <dbReference type="ARBA" id="ARBA00022989"/>
    </source>
</evidence>
<keyword evidence="8 9" id="KW-0472">Membrane</keyword>
<dbReference type="GO" id="GO:0006605">
    <property type="term" value="P:protein targeting"/>
    <property type="evidence" value="ECO:0007669"/>
    <property type="project" value="UniProtKB-UniRule"/>
</dbReference>
<dbReference type="PANTHER" id="PTHR30081:SF1">
    <property type="entry name" value="PROTEIN TRANSLOCASE SUBUNIT SECD"/>
    <property type="match status" value="1"/>
</dbReference>
<evidence type="ECO:0000256" key="3">
    <source>
        <dbReference type="ARBA" id="ARBA00022475"/>
    </source>
</evidence>
<dbReference type="Gene3D" id="1.20.1640.10">
    <property type="entry name" value="Multidrug efflux transporter AcrB transmembrane domain"/>
    <property type="match status" value="2"/>
</dbReference>
<dbReference type="PANTHER" id="PTHR30081">
    <property type="entry name" value="PROTEIN-EXPORT MEMBRANE PROTEIN SEC"/>
    <property type="match status" value="1"/>
</dbReference>
<evidence type="ECO:0000256" key="10">
    <source>
        <dbReference type="HAMAP-Rule" id="MF_01464"/>
    </source>
</evidence>
<evidence type="ECO:0000256" key="4">
    <source>
        <dbReference type="ARBA" id="ARBA00022692"/>
    </source>
</evidence>
<dbReference type="GO" id="GO:0065002">
    <property type="term" value="P:intracellular protein transmembrane transport"/>
    <property type="evidence" value="ECO:0007669"/>
    <property type="project" value="UniProtKB-UniRule"/>
</dbReference>
<feature type="transmembrane region" description="Helical" evidence="9">
    <location>
        <begin position="866"/>
        <end position="884"/>
    </location>
</feature>
<dbReference type="HAMAP" id="MF_01463_B">
    <property type="entry name" value="SecD_B"/>
    <property type="match status" value="1"/>
</dbReference>
<dbReference type="InterPro" id="IPR005665">
    <property type="entry name" value="SecF_bac"/>
</dbReference>
<dbReference type="GO" id="GO:0005886">
    <property type="term" value="C:plasma membrane"/>
    <property type="evidence" value="ECO:0007669"/>
    <property type="project" value="UniProtKB-SubCell"/>
</dbReference>
<feature type="domain" description="Protein translocase subunit SecDF P1" evidence="13">
    <location>
        <begin position="229"/>
        <end position="286"/>
    </location>
</feature>
<evidence type="ECO:0000256" key="5">
    <source>
        <dbReference type="ARBA" id="ARBA00022927"/>
    </source>
</evidence>
<dbReference type="Proteomes" id="UP000244948">
    <property type="component" value="Unassembled WGS sequence"/>
</dbReference>
<dbReference type="Pfam" id="PF13721">
    <property type="entry name" value="SecD-TM1"/>
    <property type="match status" value="1"/>
</dbReference>
<feature type="transmembrane region" description="Helical" evidence="9">
    <location>
        <begin position="509"/>
        <end position="529"/>
    </location>
</feature>
<comment type="subcellular location">
    <subcellularLocation>
        <location evidence="1 9">Cell membrane</location>
        <topology evidence="1 9">Multi-pass membrane protein</topology>
    </subcellularLocation>
</comment>
<feature type="transmembrane region" description="Helical" evidence="9">
    <location>
        <begin position="459"/>
        <end position="476"/>
    </location>
</feature>
<evidence type="ECO:0000256" key="1">
    <source>
        <dbReference type="ARBA" id="ARBA00004651"/>
    </source>
</evidence>
<feature type="transmembrane region" description="Helical" evidence="9">
    <location>
        <begin position="890"/>
        <end position="917"/>
    </location>
</feature>
<feature type="transmembrane region" description="Helical" evidence="9">
    <location>
        <begin position="587"/>
        <end position="610"/>
    </location>
</feature>
<feature type="domain" description="SecD export protein N-terminal TM" evidence="12">
    <location>
        <begin position="2"/>
        <end position="103"/>
    </location>
</feature>
<dbReference type="InterPro" id="IPR054384">
    <property type="entry name" value="SecDF_P1_head"/>
</dbReference>
<comment type="caution">
    <text evidence="9">Lacks conserved residue(s) required for the propagation of feature annotation.</text>
</comment>
<dbReference type="InterPro" id="IPR027398">
    <property type="entry name" value="SecD-TM"/>
</dbReference>
<dbReference type="Pfam" id="PF21760">
    <property type="entry name" value="SecD_1st"/>
    <property type="match status" value="1"/>
</dbReference>
<keyword evidence="4 9" id="KW-0812">Transmembrane</keyword>
<name>A0A2U2AJL4_9GAMM</name>
<keyword evidence="5 9" id="KW-0653">Protein transport</keyword>
<reference evidence="15 16" key="1">
    <citation type="journal article" date="2018" name="Genome Announc.">
        <title>Ignatzschineria cameli sp. nov., isolated from necrotic foot tissue of dromedaries (Camelus dromedarius) and associated maggots (Wohlfahrtia species) in Dubai.</title>
        <authorList>
            <person name="Tsang C.C."/>
            <person name="Tang J.Y."/>
            <person name="Fong J.Y."/>
            <person name="Kinne J."/>
            <person name="Lee H.H."/>
            <person name="Joseph M."/>
            <person name="Jose S."/>
            <person name="Schuster R.K."/>
            <person name="Tang Y."/>
            <person name="Sivakumar S."/>
            <person name="Chen J.H."/>
            <person name="Teng J.L."/>
            <person name="Lau S.K."/>
            <person name="Wernery U."/>
            <person name="Woo P.C."/>
        </authorList>
    </citation>
    <scope>NUCLEOTIDE SEQUENCE [LARGE SCALE GENOMIC DNA]</scope>
    <source>
        <strain evidence="15 16">KCTC 22643</strain>
    </source>
</reference>
<protein>
    <recommendedName>
        <fullName evidence="9 10">Multifunctional fusion protein</fullName>
    </recommendedName>
    <domain>
        <recommendedName>
            <fullName evidence="9">Protein translocase subunit SecD</fullName>
        </recommendedName>
    </domain>
    <domain>
        <recommendedName>
            <fullName evidence="10">Protein-export membrane protein SecF</fullName>
        </recommendedName>
    </domain>
</protein>
<dbReference type="Gene3D" id="3.30.1360.200">
    <property type="match status" value="1"/>
</dbReference>
<dbReference type="GO" id="GO:0043952">
    <property type="term" value="P:protein transport by the Sec complex"/>
    <property type="evidence" value="ECO:0007669"/>
    <property type="project" value="UniProtKB-UniRule"/>
</dbReference>